<protein>
    <submittedName>
        <fullName evidence="4">Exodeoxyribonuclease V alpha subunit</fullName>
    </submittedName>
</protein>
<dbReference type="Pfam" id="PF13538">
    <property type="entry name" value="UvrD_C_2"/>
    <property type="match status" value="1"/>
</dbReference>
<sequence>MKDMPLLQDPDAVEISGTVERVIFHNEENGYTVLRLMPASVNSGGGDGGLTRPRDSVSCVGHMVNPQAGVQMKLGGRWVNNTRFGRQIEFSHAEEMLPATSEGIRLYLSSGLIKGVGEEMASRIVKAFGTDTIRVLDEEPERLLKVRGVGQKSLERIRASWSEHRGIRDLLLFLQPHGITPAYAVRIYRAYGADALGIVRENPYRLAMDIHGIGFVTADAAARKLGFEHDHPLRVQAGTLYVLQKATDDGNVYLPQTALMEAVCAQLGVDEDLVSDALAALEADERIVREDMDMPGPDGTQPETGVYLRRYFHCESKTAFYLQRLMRSPKSIRFENPDALVDKVVGELNISLAPEQLEAVRTSARSKVMVLTGGPGTGKTTIINAIIRLFAEVRARILLAAPTGRAAKRMAETSGRESRTIHRLLEYSPKEDGFARNEDSPLACGLLVVDEASMMDTLLFYHLLKAVPLGATLVLVGDVHQLPSVGPGNVLADIIASGVVPVVELTEIFRQSAESEIICNAHLINRGEVPSLESSKDRLSDFYFIHQNDPEKAADLMVDLVRNHIPRRFGLDPVDDIQVLTPMHKGAVGAGHMNTRLQEALNPNGLEVRRGERAFRLHDKVMQIRNNYDKDVFNGDMGRISFLDLADRTLSVTFDERVVPYEFDELDELAPAYAISIHKSQGSEYPAVVIPIMMQHYVLLQRNLIYTGATRGKKLVILVGESRALHMAVKNNKTRKRYTRLAERLAPGE</sequence>
<name>A0AA94HU34_DESDE</name>
<dbReference type="NCBIfam" id="TIGR01448">
    <property type="entry name" value="recD_rel"/>
    <property type="match status" value="1"/>
</dbReference>
<dbReference type="Gene3D" id="2.30.30.940">
    <property type="match status" value="1"/>
</dbReference>
<dbReference type="CDD" id="cd18809">
    <property type="entry name" value="SF1_C_RecD"/>
    <property type="match status" value="1"/>
</dbReference>
<dbReference type="HAMAP" id="MF_01488">
    <property type="entry name" value="RecD2"/>
    <property type="match status" value="1"/>
</dbReference>
<dbReference type="InterPro" id="IPR006345">
    <property type="entry name" value="RecD2"/>
</dbReference>
<dbReference type="AlphaFoldDB" id="A0AA94HU34"/>
<dbReference type="InterPro" id="IPR010994">
    <property type="entry name" value="RuvA_2-like"/>
</dbReference>
<dbReference type="Pfam" id="PF14490">
    <property type="entry name" value="HHH_RecD2"/>
    <property type="match status" value="1"/>
</dbReference>
<dbReference type="Gene3D" id="1.10.150.20">
    <property type="entry name" value="5' to 3' exonuclease, C-terminal subdomain"/>
    <property type="match status" value="1"/>
</dbReference>
<evidence type="ECO:0000313" key="5">
    <source>
        <dbReference type="Proteomes" id="UP000182680"/>
    </source>
</evidence>
<dbReference type="Pfam" id="PF18335">
    <property type="entry name" value="SH3_13"/>
    <property type="match status" value="1"/>
</dbReference>
<dbReference type="SUPFAM" id="SSF47781">
    <property type="entry name" value="RuvA domain 2-like"/>
    <property type="match status" value="1"/>
</dbReference>
<dbReference type="SUPFAM" id="SSF52540">
    <property type="entry name" value="P-loop containing nucleoside triphosphate hydrolases"/>
    <property type="match status" value="2"/>
</dbReference>
<dbReference type="GO" id="GO:0043139">
    <property type="term" value="F:5'-3' DNA helicase activity"/>
    <property type="evidence" value="ECO:0007669"/>
    <property type="project" value="InterPro"/>
</dbReference>
<dbReference type="InterPro" id="IPR041451">
    <property type="entry name" value="RecD2_SH13"/>
</dbReference>
<dbReference type="PANTHER" id="PTHR43788">
    <property type="entry name" value="DNA2/NAM7 HELICASE FAMILY MEMBER"/>
    <property type="match status" value="1"/>
</dbReference>
<dbReference type="Pfam" id="PF13245">
    <property type="entry name" value="AAA_19"/>
    <property type="match status" value="1"/>
</dbReference>
<reference evidence="5" key="1">
    <citation type="submission" date="2016-11" db="EMBL/GenBank/DDBJ databases">
        <authorList>
            <person name="Jaros S."/>
            <person name="Januszkiewicz K."/>
            <person name="Wedrychowicz H."/>
        </authorList>
    </citation>
    <scope>NUCLEOTIDE SEQUENCE [LARGE SCALE GENOMIC DNA]</scope>
    <source>
        <strain evidence="5">DSM 7057</strain>
    </source>
</reference>
<gene>
    <name evidence="4" type="ORF">SAMN02910291_02178</name>
</gene>
<dbReference type="Gene3D" id="3.40.50.300">
    <property type="entry name" value="P-loop containing nucleotide triphosphate hydrolases"/>
    <property type="match status" value="2"/>
</dbReference>
<keyword evidence="1" id="KW-0547">Nucleotide-binding</keyword>
<dbReference type="GO" id="GO:0003677">
    <property type="term" value="F:DNA binding"/>
    <property type="evidence" value="ECO:0007669"/>
    <property type="project" value="InterPro"/>
</dbReference>
<dbReference type="Gene3D" id="1.10.10.2220">
    <property type="match status" value="1"/>
</dbReference>
<dbReference type="RefSeq" id="WP_015939290.1">
    <property type="nucleotide sequence ID" value="NZ_FPIW01000047.1"/>
</dbReference>
<dbReference type="EMBL" id="FPIW01000047">
    <property type="protein sequence ID" value="SFW62799.1"/>
    <property type="molecule type" value="Genomic_DNA"/>
</dbReference>
<dbReference type="CDD" id="cd17933">
    <property type="entry name" value="DEXSc_RecD-like"/>
    <property type="match status" value="1"/>
</dbReference>
<dbReference type="InterPro" id="IPR050534">
    <property type="entry name" value="Coronavir_polyprotein_1ab"/>
</dbReference>
<dbReference type="Pfam" id="PF14520">
    <property type="entry name" value="HHH_5"/>
    <property type="match status" value="1"/>
</dbReference>
<evidence type="ECO:0000256" key="2">
    <source>
        <dbReference type="ARBA" id="ARBA00022840"/>
    </source>
</evidence>
<dbReference type="InterPro" id="IPR055446">
    <property type="entry name" value="RecD2_N_OB"/>
</dbReference>
<dbReference type="GO" id="GO:0009338">
    <property type="term" value="C:exodeoxyribonuclease V complex"/>
    <property type="evidence" value="ECO:0007669"/>
    <property type="project" value="TreeGrafter"/>
</dbReference>
<comment type="caution">
    <text evidence="4">The sequence shown here is derived from an EMBL/GenBank/DDBJ whole genome shotgun (WGS) entry which is preliminary data.</text>
</comment>
<dbReference type="InterPro" id="IPR027785">
    <property type="entry name" value="UvrD-like_helicase_C"/>
</dbReference>
<dbReference type="Proteomes" id="UP000182680">
    <property type="component" value="Unassembled WGS sequence"/>
</dbReference>
<dbReference type="GO" id="GO:0005524">
    <property type="term" value="F:ATP binding"/>
    <property type="evidence" value="ECO:0007669"/>
    <property type="project" value="UniProtKB-KW"/>
</dbReference>
<dbReference type="OMA" id="SHPQYGR"/>
<evidence type="ECO:0000256" key="1">
    <source>
        <dbReference type="ARBA" id="ARBA00022741"/>
    </source>
</evidence>
<dbReference type="InterPro" id="IPR003593">
    <property type="entry name" value="AAA+_ATPase"/>
</dbReference>
<proteinExistence type="inferred from homology"/>
<accession>A0AA94HU34</accession>
<dbReference type="SMART" id="SM00382">
    <property type="entry name" value="AAA"/>
    <property type="match status" value="1"/>
</dbReference>
<keyword evidence="2" id="KW-0067">ATP-binding</keyword>
<dbReference type="PANTHER" id="PTHR43788:SF6">
    <property type="entry name" value="DNA HELICASE B"/>
    <property type="match status" value="1"/>
</dbReference>
<dbReference type="InterPro" id="IPR027417">
    <property type="entry name" value="P-loop_NTPase"/>
</dbReference>
<dbReference type="InterPro" id="IPR029493">
    <property type="entry name" value="RecD2-like_HHH"/>
</dbReference>
<organism evidence="4 5">
    <name type="scientific">Desulfovibrio desulfuricans</name>
    <dbReference type="NCBI Taxonomy" id="876"/>
    <lineage>
        <taxon>Bacteria</taxon>
        <taxon>Pseudomonadati</taxon>
        <taxon>Thermodesulfobacteriota</taxon>
        <taxon>Desulfovibrionia</taxon>
        <taxon>Desulfovibrionales</taxon>
        <taxon>Desulfovibrionaceae</taxon>
        <taxon>Desulfovibrio</taxon>
    </lineage>
</organism>
<evidence type="ECO:0000313" key="4">
    <source>
        <dbReference type="EMBL" id="SFW62799.1"/>
    </source>
</evidence>
<dbReference type="GO" id="GO:0006310">
    <property type="term" value="P:DNA recombination"/>
    <property type="evidence" value="ECO:0007669"/>
    <property type="project" value="InterPro"/>
</dbReference>
<evidence type="ECO:0000259" key="3">
    <source>
        <dbReference type="SMART" id="SM00382"/>
    </source>
</evidence>
<feature type="domain" description="AAA+ ATPase" evidence="3">
    <location>
        <begin position="365"/>
        <end position="506"/>
    </location>
</feature>
<dbReference type="Pfam" id="PF23139">
    <property type="entry name" value="OB_YrrC"/>
    <property type="match status" value="1"/>
</dbReference>
<dbReference type="GO" id="GO:0017116">
    <property type="term" value="F:single-stranded DNA helicase activity"/>
    <property type="evidence" value="ECO:0007669"/>
    <property type="project" value="TreeGrafter"/>
</dbReference>